<name>R0IT55_EXST2</name>
<dbReference type="RefSeq" id="XP_008024365.1">
    <property type="nucleotide sequence ID" value="XM_008026174.1"/>
</dbReference>
<gene>
    <name evidence="2" type="ORF">SETTUDRAFT_27947</name>
</gene>
<evidence type="ECO:0000313" key="3">
    <source>
        <dbReference type="Proteomes" id="UP000016935"/>
    </source>
</evidence>
<evidence type="ECO:0000256" key="1">
    <source>
        <dbReference type="SAM" id="MobiDB-lite"/>
    </source>
</evidence>
<accession>R0IT55</accession>
<reference evidence="2 3" key="1">
    <citation type="journal article" date="2012" name="PLoS Pathog.">
        <title>Diverse lifestyles and strategies of plant pathogenesis encoded in the genomes of eighteen Dothideomycetes fungi.</title>
        <authorList>
            <person name="Ohm R.A."/>
            <person name="Feau N."/>
            <person name="Henrissat B."/>
            <person name="Schoch C.L."/>
            <person name="Horwitz B.A."/>
            <person name="Barry K.W."/>
            <person name="Condon B.J."/>
            <person name="Copeland A.C."/>
            <person name="Dhillon B."/>
            <person name="Glaser F."/>
            <person name="Hesse C.N."/>
            <person name="Kosti I."/>
            <person name="LaButti K."/>
            <person name="Lindquist E.A."/>
            <person name="Lucas S."/>
            <person name="Salamov A.A."/>
            <person name="Bradshaw R.E."/>
            <person name="Ciuffetti L."/>
            <person name="Hamelin R.C."/>
            <person name="Kema G.H.J."/>
            <person name="Lawrence C."/>
            <person name="Scott J.A."/>
            <person name="Spatafora J.W."/>
            <person name="Turgeon B.G."/>
            <person name="de Wit P.J.G.M."/>
            <person name="Zhong S."/>
            <person name="Goodwin S.B."/>
            <person name="Grigoriev I.V."/>
        </authorList>
    </citation>
    <scope>NUCLEOTIDE SEQUENCE [LARGE SCALE GENOMIC DNA]</scope>
    <source>
        <strain evidence="3">28A</strain>
    </source>
</reference>
<reference evidence="2 3" key="2">
    <citation type="journal article" date="2013" name="PLoS Genet.">
        <title>Comparative genome structure, secondary metabolite, and effector coding capacity across Cochliobolus pathogens.</title>
        <authorList>
            <person name="Condon B.J."/>
            <person name="Leng Y."/>
            <person name="Wu D."/>
            <person name="Bushley K.E."/>
            <person name="Ohm R.A."/>
            <person name="Otillar R."/>
            <person name="Martin J."/>
            <person name="Schackwitz W."/>
            <person name="Grimwood J."/>
            <person name="MohdZainudin N."/>
            <person name="Xue C."/>
            <person name="Wang R."/>
            <person name="Manning V.A."/>
            <person name="Dhillon B."/>
            <person name="Tu Z.J."/>
            <person name="Steffenson B.J."/>
            <person name="Salamov A."/>
            <person name="Sun H."/>
            <person name="Lowry S."/>
            <person name="LaButti K."/>
            <person name="Han J."/>
            <person name="Copeland A."/>
            <person name="Lindquist E."/>
            <person name="Barry K."/>
            <person name="Schmutz J."/>
            <person name="Baker S.E."/>
            <person name="Ciuffetti L.M."/>
            <person name="Grigoriev I.V."/>
            <person name="Zhong S."/>
            <person name="Turgeon B.G."/>
        </authorList>
    </citation>
    <scope>NUCLEOTIDE SEQUENCE [LARGE SCALE GENOMIC DNA]</scope>
    <source>
        <strain evidence="3">28A</strain>
    </source>
</reference>
<dbReference type="OrthoDB" id="3694863at2759"/>
<dbReference type="GeneID" id="19403190"/>
<feature type="region of interest" description="Disordered" evidence="1">
    <location>
        <begin position="1"/>
        <end position="108"/>
    </location>
</feature>
<feature type="compositionally biased region" description="Low complexity" evidence="1">
    <location>
        <begin position="69"/>
        <end position="88"/>
    </location>
</feature>
<keyword evidence="3" id="KW-1185">Reference proteome</keyword>
<proteinExistence type="predicted"/>
<dbReference type="EMBL" id="KB908559">
    <property type="protein sequence ID" value="EOA88010.1"/>
    <property type="molecule type" value="Genomic_DNA"/>
</dbReference>
<dbReference type="HOGENOM" id="CLU_1578370_0_0_1"/>
<dbReference type="AlphaFoldDB" id="R0IT55"/>
<evidence type="ECO:0000313" key="2">
    <source>
        <dbReference type="EMBL" id="EOA88010.1"/>
    </source>
</evidence>
<dbReference type="Proteomes" id="UP000016935">
    <property type="component" value="Unassembled WGS sequence"/>
</dbReference>
<feature type="compositionally biased region" description="Acidic residues" evidence="1">
    <location>
        <begin position="9"/>
        <end position="18"/>
    </location>
</feature>
<organism evidence="2 3">
    <name type="scientific">Exserohilum turcicum (strain 28A)</name>
    <name type="common">Northern leaf blight fungus</name>
    <name type="synonym">Setosphaeria turcica</name>
    <dbReference type="NCBI Taxonomy" id="671987"/>
    <lineage>
        <taxon>Eukaryota</taxon>
        <taxon>Fungi</taxon>
        <taxon>Dikarya</taxon>
        <taxon>Ascomycota</taxon>
        <taxon>Pezizomycotina</taxon>
        <taxon>Dothideomycetes</taxon>
        <taxon>Pleosporomycetidae</taxon>
        <taxon>Pleosporales</taxon>
        <taxon>Pleosporineae</taxon>
        <taxon>Pleosporaceae</taxon>
        <taxon>Exserohilum</taxon>
    </lineage>
</organism>
<feature type="compositionally biased region" description="Low complexity" evidence="1">
    <location>
        <begin position="49"/>
        <end position="58"/>
    </location>
</feature>
<sequence>MPPLQNPEESSEEEDEGATTEASQDMDIPTSSTQSTEKPHEDHNAGSLPTPAVTATPDPDNHMGYHQVSPATASHSSTPTPETQPSTRTSRKRKRRDSIEQSVDTNAAANRELIDSNLRHSHILLEGAARSRKPTRKSSSFFDQALYYNASISTDIAHIEDHQEPDFYGATDASYADHKATRKSSQGYIFFLFGGPID</sequence>
<protein>
    <submittedName>
        <fullName evidence="2">Uncharacterized protein</fullName>
    </submittedName>
</protein>